<gene>
    <name evidence="8" type="ORF">E6G98_11795</name>
</gene>
<dbReference type="InterPro" id="IPR001279">
    <property type="entry name" value="Metallo-B-lactamas"/>
</dbReference>
<keyword evidence="3 6" id="KW-0812">Transmembrane</keyword>
<feature type="transmembrane region" description="Helical" evidence="6">
    <location>
        <begin position="345"/>
        <end position="367"/>
    </location>
</feature>
<feature type="transmembrane region" description="Helical" evidence="6">
    <location>
        <begin position="494"/>
        <end position="514"/>
    </location>
</feature>
<dbReference type="GO" id="GO:0005886">
    <property type="term" value="C:plasma membrane"/>
    <property type="evidence" value="ECO:0007669"/>
    <property type="project" value="UniProtKB-SubCell"/>
</dbReference>
<feature type="transmembrane region" description="Helical" evidence="6">
    <location>
        <begin position="320"/>
        <end position="339"/>
    </location>
</feature>
<evidence type="ECO:0000256" key="6">
    <source>
        <dbReference type="SAM" id="Phobius"/>
    </source>
</evidence>
<keyword evidence="5 6" id="KW-0472">Membrane</keyword>
<dbReference type="InterPro" id="IPR052159">
    <property type="entry name" value="Competence_DNA_uptake"/>
</dbReference>
<organism evidence="8 9">
    <name type="scientific">Candidatus Segetimicrobium genomatis</name>
    <dbReference type="NCBI Taxonomy" id="2569760"/>
    <lineage>
        <taxon>Bacteria</taxon>
        <taxon>Bacillati</taxon>
        <taxon>Candidatus Sysuimicrobiota</taxon>
        <taxon>Candidatus Sysuimicrobiia</taxon>
        <taxon>Candidatus Sysuimicrobiales</taxon>
        <taxon>Candidatus Segetimicrobiaceae</taxon>
        <taxon>Candidatus Segetimicrobium</taxon>
    </lineage>
</organism>
<dbReference type="PANTHER" id="PTHR30619">
    <property type="entry name" value="DNA INTERNALIZATION/COMPETENCE PROTEIN COMEC/REC2"/>
    <property type="match status" value="1"/>
</dbReference>
<protein>
    <submittedName>
        <fullName evidence="8">DNA internalization-related competence protein ComEC/Rec2</fullName>
    </submittedName>
</protein>
<evidence type="ECO:0000256" key="5">
    <source>
        <dbReference type="ARBA" id="ARBA00023136"/>
    </source>
</evidence>
<feature type="transmembrane region" description="Helical" evidence="6">
    <location>
        <begin position="374"/>
        <end position="394"/>
    </location>
</feature>
<sequence>MFPPIAWIAAAFAAGIALGRWSVLSAWIWFAASTGSVLAAAWCVNLRRPATVPLLAGAATVGALWVMLHADPVAAPVLTAAFGRDVTLAGVVVRPPQRGSERVRAVVSVEHIDSAGRSSPADGLVLVTFPQSSDVLYGDRIAISGRLVRPPPAGNPGEFSYRDYLASRGIGAVLYPQRHAHVHVIEHGLATPILAAADIVRRRMTSFLLTALPGQRGALMASLLLGDDGAIGPEARDDFARSGLLHVLVVSGAQVGLVLASVLWLGRLLRVPLLPASGVAAAVTLFFALMTGWVPSVARAAMMALIGLAAPLLQRGRDAHAALAVAALALLVSQPLLLFDAGFQLSFAATWGLIFIAPVLTLHLSALPRSLRSLFAMTVAAQIAVGPLLAYHFLQISVVGLAANLIVIPLVALLVPAGFAVAVVGAVIPTLGVSLAPVLGPPADAVRWTAAVFARLPLSAVPVEAPSLLGIAGFYAVLVATVEWLRGRVRVTRAAIVAAVSGAVALALWAQVFAATVPPQLVITFLDVGQGDSIVVQAPSGRTMLVDGGGEVEGHLTGYDVGARRLVPALRRLHLRTIDIMLLSHPHEDHVGGLIAALQNFPVGLVLDSGFEHPAPSYPRFLRLVEAQQIPYRLARRGQRLDLGDGAAAAVLNPRDPLIVGSSSDVHANSVVARLAYGATSVLLTGDIEALTEAILLGDGTDLHSTVLKVAHHGSATSSTPVFLDAVAPQVAVISVGAMNPFGHPHRATLEALQAVGAAVYRTDVHGAVTVASDGVQVWVRTVRDAGDR</sequence>
<dbReference type="InterPro" id="IPR004797">
    <property type="entry name" value="Competence_ComEC/Rec2"/>
</dbReference>
<dbReference type="Pfam" id="PF03772">
    <property type="entry name" value="Competence"/>
    <property type="match status" value="1"/>
</dbReference>
<feature type="transmembrane region" description="Helical" evidence="6">
    <location>
        <begin position="406"/>
        <end position="433"/>
    </location>
</feature>
<dbReference type="Pfam" id="PF00753">
    <property type="entry name" value="Lactamase_B"/>
    <property type="match status" value="1"/>
</dbReference>
<dbReference type="InterPro" id="IPR035681">
    <property type="entry name" value="ComA-like_MBL"/>
</dbReference>
<dbReference type="InterPro" id="IPR036866">
    <property type="entry name" value="RibonucZ/Hydroxyglut_hydro"/>
</dbReference>
<proteinExistence type="predicted"/>
<dbReference type="Proteomes" id="UP000315217">
    <property type="component" value="Unassembled WGS sequence"/>
</dbReference>
<dbReference type="Pfam" id="PF13567">
    <property type="entry name" value="DUF4131"/>
    <property type="match status" value="1"/>
</dbReference>
<dbReference type="CDD" id="cd07731">
    <property type="entry name" value="ComA-like_MBL-fold"/>
    <property type="match status" value="1"/>
</dbReference>
<dbReference type="SUPFAM" id="SSF56281">
    <property type="entry name" value="Metallo-hydrolase/oxidoreductase"/>
    <property type="match status" value="1"/>
</dbReference>
<evidence type="ECO:0000256" key="2">
    <source>
        <dbReference type="ARBA" id="ARBA00022475"/>
    </source>
</evidence>
<feature type="transmembrane region" description="Helical" evidence="6">
    <location>
        <begin position="467"/>
        <end position="485"/>
    </location>
</feature>
<dbReference type="NCBIfam" id="TIGR00360">
    <property type="entry name" value="ComEC_N-term"/>
    <property type="match status" value="1"/>
</dbReference>
<dbReference type="InterPro" id="IPR004477">
    <property type="entry name" value="ComEC_N"/>
</dbReference>
<keyword evidence="2" id="KW-1003">Cell membrane</keyword>
<dbReference type="NCBIfam" id="TIGR00361">
    <property type="entry name" value="ComEC_Rec2"/>
    <property type="match status" value="1"/>
</dbReference>
<dbReference type="InterPro" id="IPR025405">
    <property type="entry name" value="DUF4131"/>
</dbReference>
<dbReference type="EMBL" id="VBAI01000185">
    <property type="protein sequence ID" value="TMJ08626.1"/>
    <property type="molecule type" value="Genomic_DNA"/>
</dbReference>
<evidence type="ECO:0000256" key="4">
    <source>
        <dbReference type="ARBA" id="ARBA00022989"/>
    </source>
</evidence>
<accession>A0A537LKV3</accession>
<dbReference type="PANTHER" id="PTHR30619:SF1">
    <property type="entry name" value="RECOMBINATION PROTEIN 2"/>
    <property type="match status" value="1"/>
</dbReference>
<evidence type="ECO:0000259" key="7">
    <source>
        <dbReference type="SMART" id="SM00849"/>
    </source>
</evidence>
<dbReference type="AlphaFoldDB" id="A0A537LKV3"/>
<evidence type="ECO:0000313" key="8">
    <source>
        <dbReference type="EMBL" id="TMJ08626.1"/>
    </source>
</evidence>
<name>A0A537LKV3_9BACT</name>
<reference evidence="8 9" key="1">
    <citation type="journal article" date="2019" name="Nat. Microbiol.">
        <title>Mediterranean grassland soil C-N compound turnover is dependent on rainfall and depth, and is mediated by genomically divergent microorganisms.</title>
        <authorList>
            <person name="Diamond S."/>
            <person name="Andeer P.F."/>
            <person name="Li Z."/>
            <person name="Crits-Christoph A."/>
            <person name="Burstein D."/>
            <person name="Anantharaman K."/>
            <person name="Lane K.R."/>
            <person name="Thomas B.C."/>
            <person name="Pan C."/>
            <person name="Northen T.R."/>
            <person name="Banfield J.F."/>
        </authorList>
    </citation>
    <scope>NUCLEOTIDE SEQUENCE [LARGE SCALE GENOMIC DNA]</scope>
    <source>
        <strain evidence="8">NP_1</strain>
    </source>
</reference>
<evidence type="ECO:0000313" key="9">
    <source>
        <dbReference type="Proteomes" id="UP000315217"/>
    </source>
</evidence>
<dbReference type="Gene3D" id="3.60.15.10">
    <property type="entry name" value="Ribonuclease Z/Hydroxyacylglutathione hydrolase-like"/>
    <property type="match status" value="1"/>
</dbReference>
<feature type="transmembrane region" description="Helical" evidence="6">
    <location>
        <begin position="245"/>
        <end position="266"/>
    </location>
</feature>
<evidence type="ECO:0000256" key="1">
    <source>
        <dbReference type="ARBA" id="ARBA00004651"/>
    </source>
</evidence>
<keyword evidence="4 6" id="KW-1133">Transmembrane helix</keyword>
<evidence type="ECO:0000256" key="3">
    <source>
        <dbReference type="ARBA" id="ARBA00022692"/>
    </source>
</evidence>
<dbReference type="SMART" id="SM00849">
    <property type="entry name" value="Lactamase_B"/>
    <property type="match status" value="1"/>
</dbReference>
<comment type="caution">
    <text evidence="8">The sequence shown here is derived from an EMBL/GenBank/DDBJ whole genome shotgun (WGS) entry which is preliminary data.</text>
</comment>
<dbReference type="GO" id="GO:0030420">
    <property type="term" value="P:establishment of competence for transformation"/>
    <property type="evidence" value="ECO:0007669"/>
    <property type="project" value="InterPro"/>
</dbReference>
<feature type="transmembrane region" description="Helical" evidence="6">
    <location>
        <begin position="273"/>
        <end position="290"/>
    </location>
</feature>
<feature type="domain" description="Metallo-beta-lactamase" evidence="7">
    <location>
        <begin position="530"/>
        <end position="738"/>
    </location>
</feature>
<comment type="subcellular location">
    <subcellularLocation>
        <location evidence="1">Cell membrane</location>
        <topology evidence="1">Multi-pass membrane protein</topology>
    </subcellularLocation>
</comment>